<gene>
    <name evidence="1" type="ORF">MTBBW1_2300022</name>
</gene>
<name>A0A1W1HDJ8_9BACT</name>
<sequence>MPEKQQYDGLDMEIALGQWRYVNSGGLEEMLIPIHVETIQMLIEIDRAVHGERENPNTPRILIEAMIHYRHHTLFHADVPINSAEDAGNHMANMMNRKD</sequence>
<evidence type="ECO:0000313" key="1">
    <source>
        <dbReference type="EMBL" id="SLM30550.1"/>
    </source>
</evidence>
<proteinExistence type="predicted"/>
<evidence type="ECO:0000313" key="2">
    <source>
        <dbReference type="Proteomes" id="UP000191931"/>
    </source>
</evidence>
<dbReference type="RefSeq" id="WP_080808705.1">
    <property type="nucleotide sequence ID" value="NZ_LT828562.1"/>
</dbReference>
<reference evidence="1 2" key="1">
    <citation type="submission" date="2017-03" db="EMBL/GenBank/DDBJ databases">
        <authorList>
            <person name="Afonso C.L."/>
            <person name="Miller P.J."/>
            <person name="Scott M.A."/>
            <person name="Spackman E."/>
            <person name="Goraichik I."/>
            <person name="Dimitrov K.M."/>
            <person name="Suarez D.L."/>
            <person name="Swayne D.E."/>
        </authorList>
    </citation>
    <scope>NUCLEOTIDE SEQUENCE [LARGE SCALE GENOMIC DNA]</scope>
    <source>
        <strain evidence="1">PRJEB14757</strain>
    </source>
</reference>
<keyword evidence="2" id="KW-1185">Reference proteome</keyword>
<protein>
    <submittedName>
        <fullName evidence="1">Uncharacterized protein</fullName>
    </submittedName>
</protein>
<dbReference type="Proteomes" id="UP000191931">
    <property type="component" value="Unassembled WGS sequence"/>
</dbReference>
<dbReference type="EMBL" id="FWEV01000147">
    <property type="protein sequence ID" value="SLM30550.1"/>
    <property type="molecule type" value="Genomic_DNA"/>
</dbReference>
<dbReference type="AlphaFoldDB" id="A0A1W1HDJ8"/>
<organism evidence="1 2">
    <name type="scientific">Desulfamplus magnetovallimortis</name>
    <dbReference type="NCBI Taxonomy" id="1246637"/>
    <lineage>
        <taxon>Bacteria</taxon>
        <taxon>Pseudomonadati</taxon>
        <taxon>Thermodesulfobacteriota</taxon>
        <taxon>Desulfobacteria</taxon>
        <taxon>Desulfobacterales</taxon>
        <taxon>Desulfobacteraceae</taxon>
        <taxon>Desulfamplus</taxon>
    </lineage>
</organism>
<accession>A0A1W1HDJ8</accession>
<dbReference type="STRING" id="1246637.MTBBW1_2300022"/>